<dbReference type="PIRSF" id="PIRSF000216">
    <property type="entry name" value="NADH_DH_24kDa"/>
    <property type="match status" value="1"/>
</dbReference>
<evidence type="ECO:0000256" key="1">
    <source>
        <dbReference type="ARBA" id="ARBA00010643"/>
    </source>
</evidence>
<feature type="binding site" evidence="7">
    <location>
        <position position="131"/>
    </location>
    <ligand>
        <name>[2Fe-2S] cluster</name>
        <dbReference type="ChEBI" id="CHEBI:190135"/>
    </ligand>
</feature>
<dbReference type="CDD" id="cd03064">
    <property type="entry name" value="TRX_Fd_NuoE"/>
    <property type="match status" value="1"/>
</dbReference>
<sequence length="165" mass="18202">MQKKISTNPFSGTPEQEARLKEIIQKHKDDPGAIMPVLQEAQEVYGYLPIEVQTMIAEGLQVPLEEVYGVSTFYSQFSLTPKGEYNISVCLGTACYVKGAGKIIEKITEKLGIEPEECTKDGRFSLTACRCIGACGLAPVLTINDEVYGRLAPEDMDEILAKYMN</sequence>
<keyword evidence="3 7" id="KW-0479">Metal-binding</keyword>
<dbReference type="GO" id="GO:0016491">
    <property type="term" value="F:oxidoreductase activity"/>
    <property type="evidence" value="ECO:0007669"/>
    <property type="project" value="InterPro"/>
</dbReference>
<evidence type="ECO:0000313" key="9">
    <source>
        <dbReference type="Proteomes" id="UP000886787"/>
    </source>
</evidence>
<protein>
    <submittedName>
        <fullName evidence="8">NAD(P)H-dependent oxidoreductase subunit E</fullName>
    </submittedName>
</protein>
<dbReference type="FunFam" id="1.10.10.1590:FF:000001">
    <property type="entry name" value="NADH-quinone oxidoreductase subunit E"/>
    <property type="match status" value="1"/>
</dbReference>
<reference evidence="8" key="2">
    <citation type="journal article" date="2021" name="PeerJ">
        <title>Extensive microbial diversity within the chicken gut microbiome revealed by metagenomics and culture.</title>
        <authorList>
            <person name="Gilroy R."/>
            <person name="Ravi A."/>
            <person name="Getino M."/>
            <person name="Pursley I."/>
            <person name="Horton D.L."/>
            <person name="Alikhan N.F."/>
            <person name="Baker D."/>
            <person name="Gharbi K."/>
            <person name="Hall N."/>
            <person name="Watson M."/>
            <person name="Adriaenssens E.M."/>
            <person name="Foster-Nyarko E."/>
            <person name="Jarju S."/>
            <person name="Secka A."/>
            <person name="Antonio M."/>
            <person name="Oren A."/>
            <person name="Chaudhuri R.R."/>
            <person name="La Ragione R."/>
            <person name="Hildebrand F."/>
            <person name="Pallen M.J."/>
        </authorList>
    </citation>
    <scope>NUCLEOTIDE SEQUENCE</scope>
    <source>
        <strain evidence="8">ChiSjej1B19-3389</strain>
    </source>
</reference>
<dbReference type="SUPFAM" id="SSF52833">
    <property type="entry name" value="Thioredoxin-like"/>
    <property type="match status" value="1"/>
</dbReference>
<evidence type="ECO:0000256" key="6">
    <source>
        <dbReference type="ARBA" id="ARBA00034078"/>
    </source>
</evidence>
<evidence type="ECO:0000256" key="3">
    <source>
        <dbReference type="ARBA" id="ARBA00022723"/>
    </source>
</evidence>
<dbReference type="InterPro" id="IPR028431">
    <property type="entry name" value="NADP_DH_HndA-like"/>
</dbReference>
<comment type="cofactor">
    <cofactor evidence="6">
        <name>[2Fe-2S] cluster</name>
        <dbReference type="ChEBI" id="CHEBI:190135"/>
    </cofactor>
</comment>
<dbReference type="Gene3D" id="1.10.10.1590">
    <property type="entry name" value="NADH-quinone oxidoreductase subunit E"/>
    <property type="match status" value="1"/>
</dbReference>
<keyword evidence="5 7" id="KW-0411">Iron-sulfur</keyword>
<evidence type="ECO:0000256" key="4">
    <source>
        <dbReference type="ARBA" id="ARBA00023004"/>
    </source>
</evidence>
<feature type="binding site" evidence="7">
    <location>
        <position position="90"/>
    </location>
    <ligand>
        <name>[2Fe-2S] cluster</name>
        <dbReference type="ChEBI" id="CHEBI:190135"/>
    </ligand>
</feature>
<evidence type="ECO:0000256" key="5">
    <source>
        <dbReference type="ARBA" id="ARBA00023014"/>
    </source>
</evidence>
<feature type="binding site" evidence="7">
    <location>
        <position position="95"/>
    </location>
    <ligand>
        <name>[2Fe-2S] cluster</name>
        <dbReference type="ChEBI" id="CHEBI:190135"/>
    </ligand>
</feature>
<dbReference type="Proteomes" id="UP000886787">
    <property type="component" value="Unassembled WGS sequence"/>
</dbReference>
<evidence type="ECO:0000256" key="2">
    <source>
        <dbReference type="ARBA" id="ARBA00022714"/>
    </source>
</evidence>
<dbReference type="FunFam" id="3.40.30.10:FF:000015">
    <property type="entry name" value="NADH-quinone oxidoreductase subunit E"/>
    <property type="match status" value="1"/>
</dbReference>
<reference evidence="8" key="1">
    <citation type="submission" date="2020-10" db="EMBL/GenBank/DDBJ databases">
        <authorList>
            <person name="Gilroy R."/>
        </authorList>
    </citation>
    <scope>NUCLEOTIDE SEQUENCE</scope>
    <source>
        <strain evidence="8">ChiSjej1B19-3389</strain>
    </source>
</reference>
<gene>
    <name evidence="8" type="ORF">IAD32_04620</name>
</gene>
<dbReference type="GO" id="GO:0051537">
    <property type="term" value="F:2 iron, 2 sulfur cluster binding"/>
    <property type="evidence" value="ECO:0007669"/>
    <property type="project" value="UniProtKB-KW"/>
</dbReference>
<feature type="binding site" evidence="7">
    <location>
        <position position="135"/>
    </location>
    <ligand>
        <name>[2Fe-2S] cluster</name>
        <dbReference type="ChEBI" id="CHEBI:190135"/>
    </ligand>
</feature>
<dbReference type="Pfam" id="PF01257">
    <property type="entry name" value="2Fe-2S_thioredx"/>
    <property type="match status" value="1"/>
</dbReference>
<proteinExistence type="inferred from homology"/>
<dbReference type="GO" id="GO:0046872">
    <property type="term" value="F:metal ion binding"/>
    <property type="evidence" value="ECO:0007669"/>
    <property type="project" value="UniProtKB-KW"/>
</dbReference>
<accession>A0A9D0ZH55</accession>
<comment type="caution">
    <text evidence="8">The sequence shown here is derived from an EMBL/GenBank/DDBJ whole genome shotgun (WGS) entry which is preliminary data.</text>
</comment>
<keyword evidence="2 7" id="KW-0001">2Fe-2S</keyword>
<dbReference type="PANTHER" id="PTHR43342:SF2">
    <property type="entry name" value="POTENTIAL NAD-REDUCING HYDROGENASE SUBUNIT"/>
    <property type="match status" value="1"/>
</dbReference>
<evidence type="ECO:0000256" key="7">
    <source>
        <dbReference type="PIRSR" id="PIRSR000216-1"/>
    </source>
</evidence>
<dbReference type="InterPro" id="IPR002023">
    <property type="entry name" value="NuoE-like"/>
</dbReference>
<dbReference type="InterPro" id="IPR036249">
    <property type="entry name" value="Thioredoxin-like_sf"/>
</dbReference>
<dbReference type="Gene3D" id="3.40.30.10">
    <property type="entry name" value="Glutaredoxin"/>
    <property type="match status" value="1"/>
</dbReference>
<dbReference type="AlphaFoldDB" id="A0A9D0ZH55"/>
<keyword evidence="4 7" id="KW-0408">Iron</keyword>
<evidence type="ECO:0000313" key="8">
    <source>
        <dbReference type="EMBL" id="HIQ80553.1"/>
    </source>
</evidence>
<dbReference type="PANTHER" id="PTHR43342">
    <property type="entry name" value="NADH-QUINONE OXIDOREDUCTASE, E SUBUNIT"/>
    <property type="match status" value="1"/>
</dbReference>
<dbReference type="InterPro" id="IPR042128">
    <property type="entry name" value="NuoE_dom"/>
</dbReference>
<comment type="similarity">
    <text evidence="1">Belongs to the complex I 24 kDa subunit family.</text>
</comment>
<comment type="cofactor">
    <cofactor evidence="7">
        <name>[2Fe-2S] cluster</name>
        <dbReference type="ChEBI" id="CHEBI:190135"/>
    </cofactor>
    <text evidence="7">Binds 1 [2Fe-2S] cluster.</text>
</comment>
<organism evidence="8 9">
    <name type="scientific">Candidatus Scatavimonas merdigallinarum</name>
    <dbReference type="NCBI Taxonomy" id="2840914"/>
    <lineage>
        <taxon>Bacteria</taxon>
        <taxon>Bacillati</taxon>
        <taxon>Bacillota</taxon>
        <taxon>Clostridia</taxon>
        <taxon>Eubacteriales</taxon>
        <taxon>Oscillospiraceae</taxon>
        <taxon>Oscillospiraceae incertae sedis</taxon>
        <taxon>Candidatus Scatavimonas</taxon>
    </lineage>
</organism>
<name>A0A9D0ZH55_9FIRM</name>
<dbReference type="EMBL" id="DVFW01000024">
    <property type="protein sequence ID" value="HIQ80553.1"/>
    <property type="molecule type" value="Genomic_DNA"/>
</dbReference>
<dbReference type="InterPro" id="IPR041921">
    <property type="entry name" value="NuoE_N"/>
</dbReference>